<dbReference type="GO" id="GO:0043548">
    <property type="term" value="F:phosphatidylinositol 3-kinase binding"/>
    <property type="evidence" value="ECO:0007669"/>
    <property type="project" value="TreeGrafter"/>
</dbReference>
<evidence type="ECO:0000313" key="7">
    <source>
        <dbReference type="EMBL" id="TPX48173.1"/>
    </source>
</evidence>
<dbReference type="OrthoDB" id="20368at2759"/>
<dbReference type="EMBL" id="QEAM01000349">
    <property type="protein sequence ID" value="TPX40957.1"/>
    <property type="molecule type" value="Genomic_DNA"/>
</dbReference>
<feature type="region of interest" description="Disordered" evidence="3">
    <location>
        <begin position="57"/>
        <end position="106"/>
    </location>
</feature>
<feature type="compositionally biased region" description="Polar residues" evidence="3">
    <location>
        <begin position="58"/>
        <end position="73"/>
    </location>
</feature>
<dbReference type="PANTHER" id="PTHR12768:SF4">
    <property type="entry name" value="BECLIN-1"/>
    <property type="match status" value="1"/>
</dbReference>
<dbReference type="Gene3D" id="1.10.418.40">
    <property type="entry name" value="Autophagy protein 6/Beclin 1"/>
    <property type="match status" value="1"/>
</dbReference>
<dbReference type="InterPro" id="IPR041691">
    <property type="entry name" value="Atg6/beclin_CC"/>
</dbReference>
<dbReference type="Proteomes" id="UP000317494">
    <property type="component" value="Unassembled WGS sequence"/>
</dbReference>
<keyword evidence="2" id="KW-0175">Coiled coil</keyword>
<proteinExistence type="inferred from homology"/>
<dbReference type="GO" id="GO:0000423">
    <property type="term" value="P:mitophagy"/>
    <property type="evidence" value="ECO:0007669"/>
    <property type="project" value="TreeGrafter"/>
</dbReference>
<evidence type="ECO:0000256" key="2">
    <source>
        <dbReference type="SAM" id="Coils"/>
    </source>
</evidence>
<keyword evidence="8" id="KW-1185">Reference proteome</keyword>
<accession>A0A507CP99</accession>
<dbReference type="Pfam" id="PF04111">
    <property type="entry name" value="APG6"/>
    <property type="match status" value="1"/>
</dbReference>
<dbReference type="PANTHER" id="PTHR12768">
    <property type="entry name" value="BECLIN 1"/>
    <property type="match status" value="1"/>
</dbReference>
<dbReference type="InterPro" id="IPR038274">
    <property type="entry name" value="Atg6/Beclin_C_sf"/>
</dbReference>
<protein>
    <submittedName>
        <fullName evidence="6">Uncharacterized protein</fullName>
    </submittedName>
</protein>
<evidence type="ECO:0000259" key="5">
    <source>
        <dbReference type="Pfam" id="PF17675"/>
    </source>
</evidence>
<feature type="compositionally biased region" description="Polar residues" evidence="3">
    <location>
        <begin position="85"/>
        <end position="97"/>
    </location>
</feature>
<dbReference type="VEuPathDB" id="FungiDB:SeMB42_g03103"/>
<dbReference type="EMBL" id="QEAN01000105">
    <property type="protein sequence ID" value="TPX48173.1"/>
    <property type="molecule type" value="Genomic_DNA"/>
</dbReference>
<feature type="compositionally biased region" description="Low complexity" evidence="3">
    <location>
        <begin position="135"/>
        <end position="150"/>
    </location>
</feature>
<dbReference type="Proteomes" id="UP000320475">
    <property type="component" value="Unassembled WGS sequence"/>
</dbReference>
<dbReference type="InterPro" id="IPR040455">
    <property type="entry name" value="Atg6_BARA"/>
</dbReference>
<dbReference type="STRING" id="286115.A0A507CP99"/>
<dbReference type="GO" id="GO:0045324">
    <property type="term" value="P:late endosome to vacuole transport"/>
    <property type="evidence" value="ECO:0007669"/>
    <property type="project" value="TreeGrafter"/>
</dbReference>
<evidence type="ECO:0000313" key="9">
    <source>
        <dbReference type="Proteomes" id="UP000320475"/>
    </source>
</evidence>
<feature type="domain" description="Atg6/beclin coiled-coil" evidence="5">
    <location>
        <begin position="179"/>
        <end position="309"/>
    </location>
</feature>
<evidence type="ECO:0000313" key="8">
    <source>
        <dbReference type="Proteomes" id="UP000317494"/>
    </source>
</evidence>
<dbReference type="Pfam" id="PF17675">
    <property type="entry name" value="APG6_N"/>
    <property type="match status" value="1"/>
</dbReference>
<organism evidence="6 9">
    <name type="scientific">Synchytrium endobioticum</name>
    <dbReference type="NCBI Taxonomy" id="286115"/>
    <lineage>
        <taxon>Eukaryota</taxon>
        <taxon>Fungi</taxon>
        <taxon>Fungi incertae sedis</taxon>
        <taxon>Chytridiomycota</taxon>
        <taxon>Chytridiomycota incertae sedis</taxon>
        <taxon>Chytridiomycetes</taxon>
        <taxon>Synchytriales</taxon>
        <taxon>Synchytriaceae</taxon>
        <taxon>Synchytrium</taxon>
    </lineage>
</organism>
<dbReference type="GO" id="GO:0034271">
    <property type="term" value="C:phosphatidylinositol 3-kinase complex, class III, type I"/>
    <property type="evidence" value="ECO:0007669"/>
    <property type="project" value="TreeGrafter"/>
</dbReference>
<dbReference type="GO" id="GO:0006995">
    <property type="term" value="P:cellular response to nitrogen starvation"/>
    <property type="evidence" value="ECO:0007669"/>
    <property type="project" value="TreeGrafter"/>
</dbReference>
<comment type="similarity">
    <text evidence="1">Belongs to the beclin family.</text>
</comment>
<gene>
    <name evidence="6" type="ORF">SeLEV6574_g06316</name>
    <name evidence="7" type="ORF">SeMB42_g03103</name>
</gene>
<name>A0A507CP99_9FUNG</name>
<feature type="domain" description="Atg6 BARA" evidence="4">
    <location>
        <begin position="312"/>
        <end position="481"/>
    </location>
</feature>
<reference evidence="8 9" key="1">
    <citation type="journal article" date="2019" name="Sci. Rep.">
        <title>Comparative genomics of chytrid fungi reveal insights into the obligate biotrophic and pathogenic lifestyle of Synchytrium endobioticum.</title>
        <authorList>
            <person name="van de Vossenberg B.T.L.H."/>
            <person name="Warris S."/>
            <person name="Nguyen H.D.T."/>
            <person name="van Gent-Pelzer M.P.E."/>
            <person name="Joly D.L."/>
            <person name="van de Geest H.C."/>
            <person name="Bonants P.J.M."/>
            <person name="Smith D.S."/>
            <person name="Levesque C.A."/>
            <person name="van der Lee T.A.J."/>
        </authorList>
    </citation>
    <scope>NUCLEOTIDE SEQUENCE [LARGE SCALE GENOMIC DNA]</scope>
    <source>
        <strain evidence="6 9">LEV6574</strain>
        <strain evidence="7 8">MB42</strain>
    </source>
</reference>
<evidence type="ECO:0000256" key="3">
    <source>
        <dbReference type="SAM" id="MobiDB-lite"/>
    </source>
</evidence>
<dbReference type="GO" id="GO:0000407">
    <property type="term" value="C:phagophore assembly site"/>
    <property type="evidence" value="ECO:0007669"/>
    <property type="project" value="TreeGrafter"/>
</dbReference>
<evidence type="ECO:0000313" key="6">
    <source>
        <dbReference type="EMBL" id="TPX40957.1"/>
    </source>
</evidence>
<dbReference type="GO" id="GO:0000045">
    <property type="term" value="P:autophagosome assembly"/>
    <property type="evidence" value="ECO:0007669"/>
    <property type="project" value="TreeGrafter"/>
</dbReference>
<dbReference type="GO" id="GO:0034272">
    <property type="term" value="C:phosphatidylinositol 3-kinase complex, class III, type II"/>
    <property type="evidence" value="ECO:0007669"/>
    <property type="project" value="TreeGrafter"/>
</dbReference>
<evidence type="ECO:0000256" key="1">
    <source>
        <dbReference type="ARBA" id="ARBA00005965"/>
    </source>
</evidence>
<sequence>MVSPSGAGNYSYATFFCGTCEQPIRLDSSLLEHQSIDDAIGPLLTDRSLRPGLRTAIAANQASRPGTSQNATGATRHHHVIPEISTKTTTTNRHNQLSTNNSTWRSSSTTVQDSFVMLSRSQSATNMGIMSSASSSATLATSTTANPSTSEQRGNLSHRLKTAGKLFDLISGVSQVDHPLCQECADELTIMLEKRLSEVRKERDVYSVYLDKLEGDRVRDSDDDTKIAEKDLLALKEKEGQSLRVLKELEDEKAQLKGELELLEAELHELDHLETCYWQDVNEYETELREYQDERDSIRMRQEHTDRQLQNLKRTNVINDTFRIWHDGPFGTINGFRLGRLPSIPVDWSEINAALGQVLLLMDVLATRLNFTFKSYRLVPMGNFSRIEKIEADKASYELYGSGDIASVLFHNRRFDMALVALLNCLLQMCELVDQDKVKIPYKISKDRIGDASIRHSNQDETWTKALKFVLINLKWVLAYACMATPGPRALTSNSGGGSQSVM</sequence>
<dbReference type="GO" id="GO:0030674">
    <property type="term" value="F:protein-macromolecule adaptor activity"/>
    <property type="evidence" value="ECO:0007669"/>
    <property type="project" value="TreeGrafter"/>
</dbReference>
<dbReference type="InterPro" id="IPR007243">
    <property type="entry name" value="Atg6/Beclin"/>
</dbReference>
<feature type="coiled-coil region" evidence="2">
    <location>
        <begin position="246"/>
        <end position="301"/>
    </location>
</feature>
<comment type="caution">
    <text evidence="6">The sequence shown here is derived from an EMBL/GenBank/DDBJ whole genome shotgun (WGS) entry which is preliminary data.</text>
</comment>
<feature type="region of interest" description="Disordered" evidence="3">
    <location>
        <begin position="135"/>
        <end position="156"/>
    </location>
</feature>
<evidence type="ECO:0000259" key="4">
    <source>
        <dbReference type="Pfam" id="PF04111"/>
    </source>
</evidence>
<dbReference type="AlphaFoldDB" id="A0A507CP99"/>